<feature type="transmembrane region" description="Helical" evidence="6">
    <location>
        <begin position="676"/>
        <end position="699"/>
    </location>
</feature>
<feature type="transmembrane region" description="Helical" evidence="6">
    <location>
        <begin position="251"/>
        <end position="274"/>
    </location>
</feature>
<dbReference type="PANTHER" id="PTHR12266">
    <property type="entry name" value="NA+/CA2+ K+ INDEPENDENT EXCHANGER"/>
    <property type="match status" value="1"/>
</dbReference>
<feature type="transmembrane region" description="Helical" evidence="6">
    <location>
        <begin position="536"/>
        <end position="555"/>
    </location>
</feature>
<reference evidence="8 9" key="1">
    <citation type="submission" date="2024-03" db="EMBL/GenBank/DDBJ databases">
        <title>The Acrasis kona genome and developmental transcriptomes reveal deep origins of eukaryotic multicellular pathways.</title>
        <authorList>
            <person name="Sheikh S."/>
            <person name="Fu C.-J."/>
            <person name="Brown M.W."/>
            <person name="Baldauf S.L."/>
        </authorList>
    </citation>
    <scope>NUCLEOTIDE SEQUENCE [LARGE SCALE GENOMIC DNA]</scope>
    <source>
        <strain evidence="8 9">ATCC MYA-3509</strain>
    </source>
</reference>
<dbReference type="InterPro" id="IPR004837">
    <property type="entry name" value="NaCa_Exmemb"/>
</dbReference>
<protein>
    <submittedName>
        <fullName evidence="8">13 TM domain-containing transmembrane protein</fullName>
    </submittedName>
</protein>
<feature type="transmembrane region" description="Helical" evidence="6">
    <location>
        <begin position="508"/>
        <end position="530"/>
    </location>
</feature>
<evidence type="ECO:0000256" key="4">
    <source>
        <dbReference type="ARBA" id="ARBA00022989"/>
    </source>
</evidence>
<keyword evidence="4 6" id="KW-1133">Transmembrane helix</keyword>
<dbReference type="EMBL" id="JAOPGA020001861">
    <property type="protein sequence ID" value="KAL0491775.1"/>
    <property type="molecule type" value="Genomic_DNA"/>
</dbReference>
<evidence type="ECO:0000256" key="1">
    <source>
        <dbReference type="ARBA" id="ARBA00004141"/>
    </source>
</evidence>
<keyword evidence="2" id="KW-0813">Transport</keyword>
<feature type="transmembrane region" description="Helical" evidence="6">
    <location>
        <begin position="226"/>
        <end position="245"/>
    </location>
</feature>
<evidence type="ECO:0000256" key="5">
    <source>
        <dbReference type="ARBA" id="ARBA00023136"/>
    </source>
</evidence>
<dbReference type="Pfam" id="PF01699">
    <property type="entry name" value="Na_Ca_ex"/>
    <property type="match status" value="2"/>
</dbReference>
<evidence type="ECO:0000259" key="7">
    <source>
        <dbReference type="Pfam" id="PF01699"/>
    </source>
</evidence>
<dbReference type="GO" id="GO:0016020">
    <property type="term" value="C:membrane"/>
    <property type="evidence" value="ECO:0007669"/>
    <property type="project" value="UniProtKB-SubCell"/>
</dbReference>
<evidence type="ECO:0000313" key="8">
    <source>
        <dbReference type="EMBL" id="KAL0491775.1"/>
    </source>
</evidence>
<feature type="transmembrane region" description="Helical" evidence="6">
    <location>
        <begin position="122"/>
        <end position="139"/>
    </location>
</feature>
<dbReference type="PANTHER" id="PTHR12266:SF0">
    <property type="entry name" value="MITOCHONDRIAL SODIUM_CALCIUM EXCHANGER PROTEIN"/>
    <property type="match status" value="1"/>
</dbReference>
<name>A0AAW2ZSI2_9EUKA</name>
<feature type="domain" description="Sodium/calcium exchanger membrane region" evidence="7">
    <location>
        <begin position="572"/>
        <end position="723"/>
    </location>
</feature>
<feature type="domain" description="Sodium/calcium exchanger membrane region" evidence="7">
    <location>
        <begin position="130"/>
        <end position="270"/>
    </location>
</feature>
<gene>
    <name evidence="8" type="ORF">AKO1_000517</name>
</gene>
<feature type="transmembrane region" description="Helical" evidence="6">
    <location>
        <begin position="20"/>
        <end position="40"/>
    </location>
</feature>
<dbReference type="Proteomes" id="UP001431209">
    <property type="component" value="Unassembled WGS sequence"/>
</dbReference>
<dbReference type="InterPro" id="IPR044880">
    <property type="entry name" value="NCX_ion-bd_dom_sf"/>
</dbReference>
<dbReference type="AlphaFoldDB" id="A0AAW2ZSI2"/>
<feature type="transmembrane region" description="Helical" evidence="6">
    <location>
        <begin position="647"/>
        <end position="664"/>
    </location>
</feature>
<comment type="subcellular location">
    <subcellularLocation>
        <location evidence="1">Membrane</location>
        <topology evidence="1">Multi-pass membrane protein</topology>
    </subcellularLocation>
</comment>
<dbReference type="InterPro" id="IPR051359">
    <property type="entry name" value="CaCA_antiporter"/>
</dbReference>
<sequence length="744" mass="84434">MVSVLPTHLKKQHHVLRNAIKFAVVISTLLFVLFTTQTSIPVGKPLQTKSTEFSRYNPRSIFANETNFPNGTKPSNETENDEGCNVRAHEFYSRCAYVRNDTDCNSNPYILAQWCQFINIQWLFYILMILFVLILFYMLGDTAETYFTPSLIKISDYLRLSPNIAGVTLLALGNGAPDLITIVVGVFKGSAELGFGIPIGGGTFVTTFVFGVVTLASNVKVTRRPYIRDVFMYLVSVSYCFYLFMDNKIKVWESAILLVIYIIYVLIVIFGRAINQFIKRRRVARDDRLLKEEKEKQRRFAINNKEARVNLIDSPPVSPADLYSDRELFSQHSVQDPDVQIKDIDTENDLLTDDDDSDQEEYIGWNKQMAKFIDTHVDQQNQGNQAPQGLIARSSTKFFLPAFKPHRHDSVVSIPENQQSTLVIKDYFTEQNDTQYQYYTQEDQMNQEEDEQESKYRIVRALHRLSDATGWSDMKWYERIFFLVVGWYCTLFRNLTIPRSEEENWNRYFACCIPTFAPFLIFVATGYVDYMIKDKFPMVVIFIIVGMVLSIVMLITTTNRKPPRYQPLLVCVAFAMSIVWIYLIAGNLVNVLSALGEAWGIDKAILAVTVLSWGNSLGDMVSDVVIARQGYPSMAVGAIFGGPMMNLLLGLGFAVTASLIIPVVKPGVCFPVKPDPIVSVSFVTLLISLVSSLFVVPICGFRSRKLYGVFLILLYLVSLLLSLLSSLEPNTKKAFTWGIGRGCW</sequence>
<evidence type="ECO:0000313" key="9">
    <source>
        <dbReference type="Proteomes" id="UP001431209"/>
    </source>
</evidence>
<keyword evidence="5 6" id="KW-0472">Membrane</keyword>
<feature type="transmembrane region" description="Helical" evidence="6">
    <location>
        <begin position="193"/>
        <end position="214"/>
    </location>
</feature>
<dbReference type="GO" id="GO:0008324">
    <property type="term" value="F:monoatomic cation transmembrane transporter activity"/>
    <property type="evidence" value="ECO:0007669"/>
    <property type="project" value="TreeGrafter"/>
</dbReference>
<dbReference type="Gene3D" id="1.20.1420.30">
    <property type="entry name" value="NCX, central ion-binding region"/>
    <property type="match status" value="2"/>
</dbReference>
<feature type="transmembrane region" description="Helical" evidence="6">
    <location>
        <begin position="160"/>
        <end position="187"/>
    </location>
</feature>
<evidence type="ECO:0000256" key="6">
    <source>
        <dbReference type="SAM" id="Phobius"/>
    </source>
</evidence>
<organism evidence="8 9">
    <name type="scientific">Acrasis kona</name>
    <dbReference type="NCBI Taxonomy" id="1008807"/>
    <lineage>
        <taxon>Eukaryota</taxon>
        <taxon>Discoba</taxon>
        <taxon>Heterolobosea</taxon>
        <taxon>Tetramitia</taxon>
        <taxon>Eutetramitia</taxon>
        <taxon>Acrasidae</taxon>
        <taxon>Acrasis</taxon>
    </lineage>
</organism>
<proteinExistence type="predicted"/>
<accession>A0AAW2ZSI2</accession>
<feature type="transmembrane region" description="Helical" evidence="6">
    <location>
        <begin position="605"/>
        <end position="626"/>
    </location>
</feature>
<feature type="transmembrane region" description="Helical" evidence="6">
    <location>
        <begin position="706"/>
        <end position="727"/>
    </location>
</feature>
<keyword evidence="3 6" id="KW-0812">Transmembrane</keyword>
<evidence type="ECO:0000256" key="2">
    <source>
        <dbReference type="ARBA" id="ARBA00022448"/>
    </source>
</evidence>
<keyword evidence="9" id="KW-1185">Reference proteome</keyword>
<comment type="caution">
    <text evidence="8">The sequence shown here is derived from an EMBL/GenBank/DDBJ whole genome shotgun (WGS) entry which is preliminary data.</text>
</comment>
<feature type="transmembrane region" description="Helical" evidence="6">
    <location>
        <begin position="567"/>
        <end position="585"/>
    </location>
</feature>
<evidence type="ECO:0000256" key="3">
    <source>
        <dbReference type="ARBA" id="ARBA00022692"/>
    </source>
</evidence>